<dbReference type="InterPro" id="IPR050464">
    <property type="entry name" value="Zeta_carotene_desat/Oxidored"/>
</dbReference>
<dbReference type="InterPro" id="IPR002937">
    <property type="entry name" value="Amino_oxidase"/>
</dbReference>
<sequence>MSGELDVAVVGAGIAGLSVAYALRRSGRRVRVYEAADAVGGRMRTERRDGYRIDTGAEMLSGRGYPATWRMIRRLGLTPADVPRIDGGLALWRNGKARRNAGRPLGLLTGAGMSVRGRLAMLRFGRELAAAPDPEHPERSALAGLTVADLAERYDPELAAAVLRPLVGGFFGALPDTFGAAPLVAHLAAVGDPTRWRTYAGGMDRMARELAGRVDVTTGTPVESVRAADGGVVLSVHDGEVRARAAVLAVPAPVAAALHPEAPADEAEYLAASTYAPMLRVAFLLDRPLRPTGSRAAAVLVRGTDNPHLAVLTVDHHKAIDRAPLGRGLVTAIASPAASRLLLSAPDCPVAALLAEQAERYVPGLAPAIRATVVHRFPYGLPECTPTALARREAFLRRPVRPVEYAGDWVLARPCSEGAVRSAELAVPRVLSMVDSPVVVGA</sequence>
<name>A0A8J3IYK3_9ACTN</name>
<dbReference type="RefSeq" id="WP_203656714.1">
    <property type="nucleotide sequence ID" value="NZ_BAAAZM010000004.1"/>
</dbReference>
<reference evidence="2" key="1">
    <citation type="submission" date="2021-01" db="EMBL/GenBank/DDBJ databases">
        <title>Whole genome shotgun sequence of Actinocatenispora rupis NBRC 107355.</title>
        <authorList>
            <person name="Komaki H."/>
            <person name="Tamura T."/>
        </authorList>
    </citation>
    <scope>NUCLEOTIDE SEQUENCE</scope>
    <source>
        <strain evidence="2">NBRC 107355</strain>
    </source>
</reference>
<dbReference type="EMBL" id="BOMB01000010">
    <property type="protein sequence ID" value="GID11018.1"/>
    <property type="molecule type" value="Genomic_DNA"/>
</dbReference>
<proteinExistence type="predicted"/>
<accession>A0A8J3IYK3</accession>
<protein>
    <submittedName>
        <fullName evidence="2">Oxidoreductase</fullName>
    </submittedName>
</protein>
<gene>
    <name evidence="2" type="ORF">Aru02nite_19070</name>
</gene>
<comment type="caution">
    <text evidence="2">The sequence shown here is derived from an EMBL/GenBank/DDBJ whole genome shotgun (WGS) entry which is preliminary data.</text>
</comment>
<dbReference type="Proteomes" id="UP000612808">
    <property type="component" value="Unassembled WGS sequence"/>
</dbReference>
<dbReference type="SUPFAM" id="SSF51905">
    <property type="entry name" value="FAD/NAD(P)-binding domain"/>
    <property type="match status" value="1"/>
</dbReference>
<dbReference type="AlphaFoldDB" id="A0A8J3IYK3"/>
<dbReference type="PANTHER" id="PTHR42923">
    <property type="entry name" value="PROTOPORPHYRINOGEN OXIDASE"/>
    <property type="match status" value="1"/>
</dbReference>
<evidence type="ECO:0000313" key="2">
    <source>
        <dbReference type="EMBL" id="GID11018.1"/>
    </source>
</evidence>
<dbReference type="Gene3D" id="3.50.50.60">
    <property type="entry name" value="FAD/NAD(P)-binding domain"/>
    <property type="match status" value="1"/>
</dbReference>
<dbReference type="GO" id="GO:0016491">
    <property type="term" value="F:oxidoreductase activity"/>
    <property type="evidence" value="ECO:0007669"/>
    <property type="project" value="InterPro"/>
</dbReference>
<feature type="domain" description="Amine oxidase" evidence="1">
    <location>
        <begin position="14"/>
        <end position="431"/>
    </location>
</feature>
<dbReference type="InterPro" id="IPR036188">
    <property type="entry name" value="FAD/NAD-bd_sf"/>
</dbReference>
<keyword evidence="3" id="KW-1185">Reference proteome</keyword>
<evidence type="ECO:0000313" key="3">
    <source>
        <dbReference type="Proteomes" id="UP000612808"/>
    </source>
</evidence>
<dbReference type="PRINTS" id="PR00419">
    <property type="entry name" value="ADXRDTASE"/>
</dbReference>
<dbReference type="Pfam" id="PF01593">
    <property type="entry name" value="Amino_oxidase"/>
    <property type="match status" value="1"/>
</dbReference>
<evidence type="ECO:0000259" key="1">
    <source>
        <dbReference type="Pfam" id="PF01593"/>
    </source>
</evidence>
<organism evidence="2 3">
    <name type="scientific">Actinocatenispora rupis</name>
    <dbReference type="NCBI Taxonomy" id="519421"/>
    <lineage>
        <taxon>Bacteria</taxon>
        <taxon>Bacillati</taxon>
        <taxon>Actinomycetota</taxon>
        <taxon>Actinomycetes</taxon>
        <taxon>Micromonosporales</taxon>
        <taxon>Micromonosporaceae</taxon>
        <taxon>Actinocatenispora</taxon>
    </lineage>
</organism>